<dbReference type="OrthoDB" id="5221870at2759"/>
<name>A0A9W9CTY5_9PEZI</name>
<organism evidence="3 4">
    <name type="scientific">Gnomoniopsis smithogilvyi</name>
    <dbReference type="NCBI Taxonomy" id="1191159"/>
    <lineage>
        <taxon>Eukaryota</taxon>
        <taxon>Fungi</taxon>
        <taxon>Dikarya</taxon>
        <taxon>Ascomycota</taxon>
        <taxon>Pezizomycotina</taxon>
        <taxon>Sordariomycetes</taxon>
        <taxon>Sordariomycetidae</taxon>
        <taxon>Diaporthales</taxon>
        <taxon>Gnomoniaceae</taxon>
        <taxon>Gnomoniopsis</taxon>
    </lineage>
</organism>
<accession>A0A9W9CTY5</accession>
<dbReference type="InterPro" id="IPR024191">
    <property type="entry name" value="Peptidase_M61"/>
</dbReference>
<dbReference type="InterPro" id="IPR040756">
    <property type="entry name" value="Peptidase_M61_N"/>
</dbReference>
<evidence type="ECO:0000259" key="1">
    <source>
        <dbReference type="Pfam" id="PF05299"/>
    </source>
</evidence>
<dbReference type="Gene3D" id="2.60.40.3650">
    <property type="match status" value="1"/>
</dbReference>
<dbReference type="Pfam" id="PF05299">
    <property type="entry name" value="Peptidase_M61"/>
    <property type="match status" value="1"/>
</dbReference>
<evidence type="ECO:0008006" key="5">
    <source>
        <dbReference type="Google" id="ProtNLM"/>
    </source>
</evidence>
<evidence type="ECO:0000313" key="4">
    <source>
        <dbReference type="Proteomes" id="UP001140453"/>
    </source>
</evidence>
<dbReference type="Gene3D" id="1.10.390.10">
    <property type="entry name" value="Neutral Protease Domain 2"/>
    <property type="match status" value="1"/>
</dbReference>
<dbReference type="Proteomes" id="UP001140453">
    <property type="component" value="Unassembled WGS sequence"/>
</dbReference>
<dbReference type="PIRSF" id="PIRSF016493">
    <property type="entry name" value="Glycyl_aminpptds"/>
    <property type="match status" value="1"/>
</dbReference>
<feature type="domain" description="Peptidase M61 catalytic" evidence="1">
    <location>
        <begin position="280"/>
        <end position="396"/>
    </location>
</feature>
<keyword evidence="4" id="KW-1185">Reference proteome</keyword>
<sequence length="613" mass="68788">MRVDLIHIAVDLTESGRRLLHAVVDLPVKPDSTALFATPLWVQEHHAANGPVPGISGLFFTTVGTDGDATTTLPWRRNPVIPSEYFVDIPHNVHTIRASFDAIATHRITRRLVALAWEAVLLYPVDRPIEKTYIRASVTVPVEWGVGTALHPVGDAVISSNGTAKTFNYEPTTVERLEDSPVLTGLFFRQFALTPDQSHFLCVVADKKEYSVVPQENLATLSKLVHEVLAITGKRHYRTHRFLMTLSNYTGGGGFEHAESFDAGLYLESFSDPENFNRGIEICAHEYFHSWCGKYRRPCGHRPPDFQTPLDGRLLWVYEGLTQYYGEVLSVRSGGMSPETYRAQLASTAARMDHRGGRRWRSIEDTGAGTSVRPVNAAWNNWHRDMGDYYAEGVLIWLAVDTLIRANTGGKQSLDDWVRTFFGGEQDTGPKVIFYTLDDLTESLNLILEYDWASFFKKNVQEVAPRALVDGIERAGYRLEYSDEPNAEGNQDFLQKQEQSLAAAIWYSLGLMVEKDGGLLDVRRYGPGDRAKLAPTQSIVGVAGVPFSKVEQLADEIQRASREHTPIHLSMHQEDDDWDLEIDYDQGLRYPRLVRQASESDMLVGILAARANH</sequence>
<protein>
    <recommendedName>
        <fullName evidence="5">Peptidase M61</fullName>
    </recommendedName>
</protein>
<dbReference type="InterPro" id="IPR027268">
    <property type="entry name" value="Peptidase_M4/M1_CTD_sf"/>
</dbReference>
<gene>
    <name evidence="3" type="ORF">N0V93_009597</name>
</gene>
<dbReference type="Pfam" id="PF17899">
    <property type="entry name" value="Peptidase_M61_N"/>
    <property type="match status" value="1"/>
</dbReference>
<feature type="domain" description="Peptidase M61 N-terminal" evidence="2">
    <location>
        <begin position="7"/>
        <end position="185"/>
    </location>
</feature>
<comment type="caution">
    <text evidence="3">The sequence shown here is derived from an EMBL/GenBank/DDBJ whole genome shotgun (WGS) entry which is preliminary data.</text>
</comment>
<dbReference type="AlphaFoldDB" id="A0A9W9CTY5"/>
<evidence type="ECO:0000313" key="3">
    <source>
        <dbReference type="EMBL" id="KAJ4386699.1"/>
    </source>
</evidence>
<evidence type="ECO:0000259" key="2">
    <source>
        <dbReference type="Pfam" id="PF17899"/>
    </source>
</evidence>
<reference evidence="3" key="1">
    <citation type="submission" date="2022-10" db="EMBL/GenBank/DDBJ databases">
        <title>Tapping the CABI collections for fungal endophytes: first genome assemblies for Collariella, Neodidymelliopsis, Ascochyta clinopodiicola, Didymella pomorum, Didymosphaeria variabile, Neocosmospora piperis and Neocucurbitaria cava.</title>
        <authorList>
            <person name="Hill R."/>
        </authorList>
    </citation>
    <scope>NUCLEOTIDE SEQUENCE</scope>
    <source>
        <strain evidence="3">IMI 355082</strain>
    </source>
</reference>
<dbReference type="InterPro" id="IPR007963">
    <property type="entry name" value="Peptidase_M61_catalytic"/>
</dbReference>
<dbReference type="EMBL" id="JAPEVB010000006">
    <property type="protein sequence ID" value="KAJ4386699.1"/>
    <property type="molecule type" value="Genomic_DNA"/>
</dbReference>
<proteinExistence type="predicted"/>